<evidence type="ECO:0000313" key="3">
    <source>
        <dbReference type="Proteomes" id="UP001295444"/>
    </source>
</evidence>
<name>A0AAD1T6D3_PELCU</name>
<dbReference type="AlphaFoldDB" id="A0AAD1T6D3"/>
<gene>
    <name evidence="2" type="ORF">PECUL_23A037275</name>
</gene>
<protein>
    <submittedName>
        <fullName evidence="2">Uncharacterized protein</fullName>
    </submittedName>
</protein>
<feature type="compositionally biased region" description="Polar residues" evidence="1">
    <location>
        <begin position="164"/>
        <end position="173"/>
    </location>
</feature>
<keyword evidence="3" id="KW-1185">Reference proteome</keyword>
<proteinExistence type="predicted"/>
<accession>A0AAD1T6D3</accession>
<dbReference type="Proteomes" id="UP001295444">
    <property type="component" value="Chromosome 10"/>
</dbReference>
<sequence>MARAPSPQREMEATSQVPESLPSTPARYSLAPSFTSEPQVTPDGEWRDKLPNLLTKSDFEALSDRLGRVVREEVAQLRSDLSNVEARMTVAEAETKALWTDLEHTISVVTGQEADMAQLTTWVDDLDNRSRRLNLRVRGVREGGPCNHQDRNNHADPTTALKGPSTNANTAGTKTKRGGNNKQKKHHTARATVGGRTDHRQSKTNSE</sequence>
<organism evidence="2 3">
    <name type="scientific">Pelobates cultripes</name>
    <name type="common">Western spadefoot toad</name>
    <dbReference type="NCBI Taxonomy" id="61616"/>
    <lineage>
        <taxon>Eukaryota</taxon>
        <taxon>Metazoa</taxon>
        <taxon>Chordata</taxon>
        <taxon>Craniata</taxon>
        <taxon>Vertebrata</taxon>
        <taxon>Euteleostomi</taxon>
        <taxon>Amphibia</taxon>
        <taxon>Batrachia</taxon>
        <taxon>Anura</taxon>
        <taxon>Pelobatoidea</taxon>
        <taxon>Pelobatidae</taxon>
        <taxon>Pelobates</taxon>
    </lineage>
</organism>
<feature type="region of interest" description="Disordered" evidence="1">
    <location>
        <begin position="138"/>
        <end position="207"/>
    </location>
</feature>
<feature type="compositionally biased region" description="Basic residues" evidence="1">
    <location>
        <begin position="174"/>
        <end position="189"/>
    </location>
</feature>
<evidence type="ECO:0000256" key="1">
    <source>
        <dbReference type="SAM" id="MobiDB-lite"/>
    </source>
</evidence>
<evidence type="ECO:0000313" key="2">
    <source>
        <dbReference type="EMBL" id="CAH2320081.1"/>
    </source>
</evidence>
<feature type="compositionally biased region" description="Basic and acidic residues" evidence="1">
    <location>
        <begin position="196"/>
        <end position="207"/>
    </location>
</feature>
<dbReference type="EMBL" id="OW240921">
    <property type="protein sequence ID" value="CAH2320081.1"/>
    <property type="molecule type" value="Genomic_DNA"/>
</dbReference>
<feature type="compositionally biased region" description="Polar residues" evidence="1">
    <location>
        <begin position="13"/>
        <end position="23"/>
    </location>
</feature>
<feature type="region of interest" description="Disordered" evidence="1">
    <location>
        <begin position="1"/>
        <end position="46"/>
    </location>
</feature>
<reference evidence="2" key="1">
    <citation type="submission" date="2022-03" db="EMBL/GenBank/DDBJ databases">
        <authorList>
            <person name="Alioto T."/>
            <person name="Alioto T."/>
            <person name="Gomez Garrido J."/>
        </authorList>
    </citation>
    <scope>NUCLEOTIDE SEQUENCE</scope>
</reference>